<keyword evidence="2" id="KW-0472">Membrane</keyword>
<sequence>MTEGGEGRRALGGETGDDRRGGGRRHGAAGPDPTAPTPVHYRSPYRRAAWSVILIGAVAAALGAARLAHAGPDWWAGAGLLLALSGVACLPVIFARLDADAHGLRYRRVLRRRELPWAEIADLRVRLKHTRAPQGDDRRHVALVLRNGRRRVLPLPRAWAAYDPEFDTRLAALRALYQRHGDPASEHLPVITNRSAGRGWLGSALAGGLLLAAATGILVWVLPDATSNHRAWRSAEPCPTGEATQRPTDCLSTQPAVIERTDAGRPRQTSWLYFTDGVPVARLAVSREAAQDFRPGDPVRLTWWHGQVMEVAGEAHRWREHVAGPGDFTMVAAGLLLGAGYPAARLLIRARGRQLPDDEVLPSAWPFVGALVGTAGWLLPLCYLHPLDAFAAPGTTAWAVGGTLASAALLAWAWRATRVVAPADAADPWSVPAPGPRAAASASASGSGSVQDSAEVFLAGRFLEATDYNPLHFGTHLVLGGGPLAVVPHAGPGRFGAKPVPVDRLTVREVRRPRGDEGETVPARWHIAELDDAGRTVRLAAAPDDLARIIHALESTRTSPPGR</sequence>
<dbReference type="Proteomes" id="UP001183410">
    <property type="component" value="Unassembled WGS sequence"/>
</dbReference>
<feature type="transmembrane region" description="Helical" evidence="2">
    <location>
        <begin position="74"/>
        <end position="97"/>
    </location>
</feature>
<evidence type="ECO:0000313" key="4">
    <source>
        <dbReference type="EMBL" id="MDT0265701.1"/>
    </source>
</evidence>
<evidence type="ECO:0000259" key="3">
    <source>
        <dbReference type="Pfam" id="PF10756"/>
    </source>
</evidence>
<comment type="caution">
    <text evidence="4">The sequence shown here is derived from an EMBL/GenBank/DDBJ whole genome shotgun (WGS) entry which is preliminary data.</text>
</comment>
<proteinExistence type="predicted"/>
<dbReference type="Pfam" id="PF10756">
    <property type="entry name" value="bPH_6"/>
    <property type="match status" value="1"/>
</dbReference>
<gene>
    <name evidence="4" type="ORF">RM844_05280</name>
</gene>
<feature type="transmembrane region" description="Helical" evidence="2">
    <location>
        <begin position="48"/>
        <end position="68"/>
    </location>
</feature>
<evidence type="ECO:0000256" key="2">
    <source>
        <dbReference type="SAM" id="Phobius"/>
    </source>
</evidence>
<dbReference type="EMBL" id="JAVREO010000002">
    <property type="protein sequence ID" value="MDT0265701.1"/>
    <property type="molecule type" value="Genomic_DNA"/>
</dbReference>
<protein>
    <submittedName>
        <fullName evidence="4">PH domain-containing protein</fullName>
    </submittedName>
</protein>
<accession>A0ABU2JLS6</accession>
<dbReference type="InterPro" id="IPR019692">
    <property type="entry name" value="CFP-6_PH"/>
</dbReference>
<feature type="transmembrane region" description="Helical" evidence="2">
    <location>
        <begin position="200"/>
        <end position="222"/>
    </location>
</feature>
<feature type="domain" description="Low molecular weight protein antigen 6 PH" evidence="3">
    <location>
        <begin position="96"/>
        <end position="147"/>
    </location>
</feature>
<dbReference type="RefSeq" id="WP_311665250.1">
    <property type="nucleotide sequence ID" value="NZ_JAVREO010000002.1"/>
</dbReference>
<evidence type="ECO:0000256" key="1">
    <source>
        <dbReference type="SAM" id="MobiDB-lite"/>
    </source>
</evidence>
<name>A0ABU2JLS6_9ACTN</name>
<feature type="transmembrane region" description="Helical" evidence="2">
    <location>
        <begin position="328"/>
        <end position="348"/>
    </location>
</feature>
<keyword evidence="2" id="KW-1133">Transmembrane helix</keyword>
<reference evidence="5" key="1">
    <citation type="submission" date="2023-07" db="EMBL/GenBank/DDBJ databases">
        <title>30 novel species of actinomycetes from the DSMZ collection.</title>
        <authorList>
            <person name="Nouioui I."/>
        </authorList>
    </citation>
    <scope>NUCLEOTIDE SEQUENCE [LARGE SCALE GENOMIC DNA]</scope>
    <source>
        <strain evidence="5">DSM 44915</strain>
    </source>
</reference>
<feature type="region of interest" description="Disordered" evidence="1">
    <location>
        <begin position="1"/>
        <end position="40"/>
    </location>
</feature>
<keyword evidence="2" id="KW-0812">Transmembrane</keyword>
<keyword evidence="5" id="KW-1185">Reference proteome</keyword>
<feature type="transmembrane region" description="Helical" evidence="2">
    <location>
        <begin position="360"/>
        <end position="379"/>
    </location>
</feature>
<feature type="compositionally biased region" description="Basic and acidic residues" evidence="1">
    <location>
        <begin position="1"/>
        <end position="21"/>
    </location>
</feature>
<organism evidence="4 5">
    <name type="scientific">Streptomyces chisholmiae</name>
    <dbReference type="NCBI Taxonomy" id="3075540"/>
    <lineage>
        <taxon>Bacteria</taxon>
        <taxon>Bacillati</taxon>
        <taxon>Actinomycetota</taxon>
        <taxon>Actinomycetes</taxon>
        <taxon>Kitasatosporales</taxon>
        <taxon>Streptomycetaceae</taxon>
        <taxon>Streptomyces</taxon>
    </lineage>
</organism>
<feature type="transmembrane region" description="Helical" evidence="2">
    <location>
        <begin position="391"/>
        <end position="414"/>
    </location>
</feature>
<evidence type="ECO:0000313" key="5">
    <source>
        <dbReference type="Proteomes" id="UP001183410"/>
    </source>
</evidence>